<protein>
    <submittedName>
        <fullName evidence="6">Energy-coupling factor transporter transmembrane protein EcfT</fullName>
    </submittedName>
</protein>
<dbReference type="Proteomes" id="UP000647416">
    <property type="component" value="Unassembled WGS sequence"/>
</dbReference>
<evidence type="ECO:0000256" key="1">
    <source>
        <dbReference type="ARBA" id="ARBA00004141"/>
    </source>
</evidence>
<evidence type="ECO:0000313" key="6">
    <source>
        <dbReference type="EMBL" id="MBC8595637.1"/>
    </source>
</evidence>
<organism evidence="6 7">
    <name type="scientific">Qingrenia yutianensis</name>
    <dbReference type="NCBI Taxonomy" id="2763676"/>
    <lineage>
        <taxon>Bacteria</taxon>
        <taxon>Bacillati</taxon>
        <taxon>Bacillota</taxon>
        <taxon>Clostridia</taxon>
        <taxon>Eubacteriales</taxon>
        <taxon>Oscillospiraceae</taxon>
        <taxon>Qingrenia</taxon>
    </lineage>
</organism>
<dbReference type="AlphaFoldDB" id="A0A926FA81"/>
<comment type="subcellular location">
    <subcellularLocation>
        <location evidence="1">Membrane</location>
        <topology evidence="1">Multi-pass membrane protein</topology>
    </subcellularLocation>
</comment>
<dbReference type="Pfam" id="PF02361">
    <property type="entry name" value="CbiQ"/>
    <property type="match status" value="1"/>
</dbReference>
<dbReference type="RefSeq" id="WP_262431299.1">
    <property type="nucleotide sequence ID" value="NZ_JACRTE010000002.1"/>
</dbReference>
<feature type="transmembrane region" description="Helical" evidence="5">
    <location>
        <begin position="54"/>
        <end position="72"/>
    </location>
</feature>
<sequence>MTEFKKMHPIVNFLFFLFAIGFAMVFTHPLCLALSFLSAVFSRHFAVGKPKAKSVIYTAILFISASLITPLFSHEGVTILTYLPSGNPLTAESILYGISASFMLITALIWFSSFNTVMTSDKIVYLAGRLAPSLSLVFSMCLRFVPRFVSQIKKIALARKTYGKGSPQRLTERIKDALAVLSAAVSISLEGSIETADSMKCRGYGLSHRTAYTNYRISSRDVFWIFWILCLSAYIIIGKILGQINFAYYPYIKSAPMNFYTASVFLSYFLLGATPVIIEIKEAQRWKALKSKI</sequence>
<evidence type="ECO:0000313" key="7">
    <source>
        <dbReference type="Proteomes" id="UP000647416"/>
    </source>
</evidence>
<comment type="caution">
    <text evidence="6">The sequence shown here is derived from an EMBL/GenBank/DDBJ whole genome shotgun (WGS) entry which is preliminary data.</text>
</comment>
<proteinExistence type="predicted"/>
<name>A0A926FA81_9FIRM</name>
<keyword evidence="7" id="KW-1185">Reference proteome</keyword>
<gene>
    <name evidence="6" type="ORF">H8706_01965</name>
</gene>
<dbReference type="CDD" id="cd16914">
    <property type="entry name" value="EcfT"/>
    <property type="match status" value="1"/>
</dbReference>
<evidence type="ECO:0000256" key="5">
    <source>
        <dbReference type="SAM" id="Phobius"/>
    </source>
</evidence>
<reference evidence="6" key="1">
    <citation type="submission" date="2020-08" db="EMBL/GenBank/DDBJ databases">
        <title>Genome public.</title>
        <authorList>
            <person name="Liu C."/>
            <person name="Sun Q."/>
        </authorList>
    </citation>
    <scope>NUCLEOTIDE SEQUENCE</scope>
    <source>
        <strain evidence="6">NSJ-50</strain>
    </source>
</reference>
<evidence type="ECO:0000256" key="4">
    <source>
        <dbReference type="ARBA" id="ARBA00023136"/>
    </source>
</evidence>
<feature type="transmembrane region" description="Helical" evidence="5">
    <location>
        <begin position="259"/>
        <end position="278"/>
    </location>
</feature>
<keyword evidence="4 5" id="KW-0472">Membrane</keyword>
<feature type="transmembrane region" description="Helical" evidence="5">
    <location>
        <begin position="12"/>
        <end position="42"/>
    </location>
</feature>
<evidence type="ECO:0000256" key="2">
    <source>
        <dbReference type="ARBA" id="ARBA00022692"/>
    </source>
</evidence>
<keyword evidence="3 5" id="KW-1133">Transmembrane helix</keyword>
<dbReference type="GO" id="GO:0005886">
    <property type="term" value="C:plasma membrane"/>
    <property type="evidence" value="ECO:0007669"/>
    <property type="project" value="UniProtKB-ARBA"/>
</dbReference>
<dbReference type="InterPro" id="IPR003339">
    <property type="entry name" value="ABC/ECF_trnsptr_transmembrane"/>
</dbReference>
<feature type="transmembrane region" description="Helical" evidence="5">
    <location>
        <begin position="93"/>
        <end position="111"/>
    </location>
</feature>
<feature type="transmembrane region" description="Helical" evidence="5">
    <location>
        <begin position="222"/>
        <end position="247"/>
    </location>
</feature>
<evidence type="ECO:0000256" key="3">
    <source>
        <dbReference type="ARBA" id="ARBA00022989"/>
    </source>
</evidence>
<dbReference type="EMBL" id="JACRTE010000002">
    <property type="protein sequence ID" value="MBC8595637.1"/>
    <property type="molecule type" value="Genomic_DNA"/>
</dbReference>
<accession>A0A926FA81</accession>
<keyword evidence="2 5" id="KW-0812">Transmembrane</keyword>